<keyword evidence="2" id="KW-1133">Transmembrane helix</keyword>
<evidence type="ECO:0000256" key="2">
    <source>
        <dbReference type="SAM" id="Phobius"/>
    </source>
</evidence>
<comment type="caution">
    <text evidence="4">The sequence shown here is derived from an EMBL/GenBank/DDBJ whole genome shotgun (WGS) entry which is preliminary data.</text>
</comment>
<proteinExistence type="predicted"/>
<feature type="transmembrane region" description="Helical" evidence="2">
    <location>
        <begin position="6"/>
        <end position="30"/>
    </location>
</feature>
<evidence type="ECO:0000313" key="4">
    <source>
        <dbReference type="EMBL" id="OAA59083.1"/>
    </source>
</evidence>
<dbReference type="InterPro" id="IPR036047">
    <property type="entry name" value="F-box-like_dom_sf"/>
</dbReference>
<keyword evidence="2" id="KW-0472">Membrane</keyword>
<feature type="region of interest" description="Disordered" evidence="1">
    <location>
        <begin position="116"/>
        <end position="145"/>
    </location>
</feature>
<feature type="compositionally biased region" description="Basic and acidic residues" evidence="1">
    <location>
        <begin position="421"/>
        <end position="432"/>
    </location>
</feature>
<dbReference type="Proteomes" id="UP000076874">
    <property type="component" value="Unassembled WGS sequence"/>
</dbReference>
<dbReference type="Gene3D" id="1.20.1280.50">
    <property type="match status" value="1"/>
</dbReference>
<evidence type="ECO:0000256" key="1">
    <source>
        <dbReference type="SAM" id="MobiDB-lite"/>
    </source>
</evidence>
<accession>A0A167RZD1</accession>
<dbReference type="PROSITE" id="PS50181">
    <property type="entry name" value="FBOX"/>
    <property type="match status" value="1"/>
</dbReference>
<protein>
    <submittedName>
        <fullName evidence="4">F-box domain, Skp2-like protein</fullName>
    </submittedName>
</protein>
<feature type="region of interest" description="Disordered" evidence="1">
    <location>
        <begin position="81"/>
        <end position="104"/>
    </location>
</feature>
<sequence length="432" mass="46894">MIYFLVYATIAFYAANFIWQLLNFIGLLSVDMARGLRKRIPVWLRRHGHGRDTTSEGVAGSAAETEEKPAVVDVECKIHGSPTAAPADAERNTVGDDDDDDDDDAGNALGRLRALCGTQSPGSRRTQQRPGTASEPNDHHRPPAPDRLAVAAVRNATRSAFCRLPHELLLAILRGLPAEDLFCLRRTCRLFAALFASPELRRFHADVASGGSTSRHQASVDGASYPSMVTTRQTVRHMDRAALRQRLARDGLCLFCRCCCSAEEDGRQPPRDTHSHYCAGCGKSKNSTNDDNDNDNATLHVRLATCDQGVRCLQITYERVFGLDNPAGAAVVRSTTKRGDVPAAYRPYKPATPGGLGFGWYQALDPASWRPAVPHPEGHLAFCCCRHQATCGTDANEQAPYGSSSGEVALGGSGRHSTTARTEEARRTELAL</sequence>
<evidence type="ECO:0000259" key="3">
    <source>
        <dbReference type="PROSITE" id="PS50181"/>
    </source>
</evidence>
<organism evidence="4 5">
    <name type="scientific">Niveomyces insectorum RCEF 264</name>
    <dbReference type="NCBI Taxonomy" id="1081102"/>
    <lineage>
        <taxon>Eukaryota</taxon>
        <taxon>Fungi</taxon>
        <taxon>Dikarya</taxon>
        <taxon>Ascomycota</taxon>
        <taxon>Pezizomycotina</taxon>
        <taxon>Sordariomycetes</taxon>
        <taxon>Hypocreomycetidae</taxon>
        <taxon>Hypocreales</taxon>
        <taxon>Cordycipitaceae</taxon>
        <taxon>Niveomyces</taxon>
    </lineage>
</organism>
<feature type="region of interest" description="Disordered" evidence="1">
    <location>
        <begin position="402"/>
        <end position="432"/>
    </location>
</feature>
<feature type="compositionally biased region" description="Polar residues" evidence="1">
    <location>
        <begin position="117"/>
        <end position="135"/>
    </location>
</feature>
<name>A0A167RZD1_9HYPO</name>
<dbReference type="SUPFAM" id="SSF81383">
    <property type="entry name" value="F-box domain"/>
    <property type="match status" value="1"/>
</dbReference>
<evidence type="ECO:0000313" key="5">
    <source>
        <dbReference type="Proteomes" id="UP000076874"/>
    </source>
</evidence>
<dbReference type="AlphaFoldDB" id="A0A167RZD1"/>
<keyword evidence="5" id="KW-1185">Reference proteome</keyword>
<feature type="compositionally biased region" description="Acidic residues" evidence="1">
    <location>
        <begin position="95"/>
        <end position="104"/>
    </location>
</feature>
<gene>
    <name evidence="4" type="ORF">SPI_06285</name>
</gene>
<dbReference type="EMBL" id="AZHD01000011">
    <property type="protein sequence ID" value="OAA59083.1"/>
    <property type="molecule type" value="Genomic_DNA"/>
</dbReference>
<keyword evidence="2" id="KW-0812">Transmembrane</keyword>
<dbReference type="SMART" id="SM00256">
    <property type="entry name" value="FBOX"/>
    <property type="match status" value="1"/>
</dbReference>
<dbReference type="Pfam" id="PF12937">
    <property type="entry name" value="F-box-like"/>
    <property type="match status" value="1"/>
</dbReference>
<feature type="domain" description="F-box" evidence="3">
    <location>
        <begin position="158"/>
        <end position="207"/>
    </location>
</feature>
<dbReference type="InterPro" id="IPR001810">
    <property type="entry name" value="F-box_dom"/>
</dbReference>
<feature type="region of interest" description="Disordered" evidence="1">
    <location>
        <begin position="48"/>
        <end position="67"/>
    </location>
</feature>
<reference evidence="4 5" key="1">
    <citation type="journal article" date="2016" name="Genome Biol. Evol.">
        <title>Divergent and convergent evolution of fungal pathogenicity.</title>
        <authorList>
            <person name="Shang Y."/>
            <person name="Xiao G."/>
            <person name="Zheng P."/>
            <person name="Cen K."/>
            <person name="Zhan S."/>
            <person name="Wang C."/>
        </authorList>
    </citation>
    <scope>NUCLEOTIDE SEQUENCE [LARGE SCALE GENOMIC DNA]</scope>
    <source>
        <strain evidence="4 5">RCEF 264</strain>
    </source>
</reference>